<feature type="signal peptide" evidence="1">
    <location>
        <begin position="1"/>
        <end position="28"/>
    </location>
</feature>
<evidence type="ECO:0000256" key="1">
    <source>
        <dbReference type="SAM" id="SignalP"/>
    </source>
</evidence>
<dbReference type="PANTHER" id="PTHR46928:SF1">
    <property type="entry name" value="MESENCHYME-SPECIFIC CELL SURFACE GLYCOPROTEIN"/>
    <property type="match status" value="1"/>
</dbReference>
<reference evidence="2" key="1">
    <citation type="submission" date="2022-10" db="EMBL/GenBank/DDBJ databases">
        <title>The WGS of Solirubrobacter sp. CPCC 204708.</title>
        <authorList>
            <person name="Jiang Z."/>
        </authorList>
    </citation>
    <scope>NUCLEOTIDE SEQUENCE</scope>
    <source>
        <strain evidence="2">CPCC 204708</strain>
    </source>
</reference>
<comment type="caution">
    <text evidence="2">The sequence shown here is derived from an EMBL/GenBank/DDBJ whole genome shotgun (WGS) entry which is preliminary data.</text>
</comment>
<dbReference type="InterPro" id="IPR052956">
    <property type="entry name" value="Mesenchyme-surface_protein"/>
</dbReference>
<dbReference type="RefSeq" id="WP_202957423.1">
    <property type="nucleotide sequence ID" value="NZ_JAPCID010000018.1"/>
</dbReference>
<evidence type="ECO:0000313" key="3">
    <source>
        <dbReference type="Proteomes" id="UP001147700"/>
    </source>
</evidence>
<organism evidence="2 3">
    <name type="scientific">Solirubrobacter deserti</name>
    <dbReference type="NCBI Taxonomy" id="2282478"/>
    <lineage>
        <taxon>Bacteria</taxon>
        <taxon>Bacillati</taxon>
        <taxon>Actinomycetota</taxon>
        <taxon>Thermoleophilia</taxon>
        <taxon>Solirubrobacterales</taxon>
        <taxon>Solirubrobacteraceae</taxon>
        <taxon>Solirubrobacter</taxon>
    </lineage>
</organism>
<evidence type="ECO:0000313" key="2">
    <source>
        <dbReference type="EMBL" id="MDA0138714.1"/>
    </source>
</evidence>
<evidence type="ECO:0008006" key="4">
    <source>
        <dbReference type="Google" id="ProtNLM"/>
    </source>
</evidence>
<dbReference type="SUPFAM" id="SSF50969">
    <property type="entry name" value="YVTN repeat-like/Quinoprotein amine dehydrogenase"/>
    <property type="match status" value="1"/>
</dbReference>
<dbReference type="InterPro" id="IPR011044">
    <property type="entry name" value="Quino_amine_DH_bsu"/>
</dbReference>
<gene>
    <name evidence="2" type="ORF">OJ962_14515</name>
</gene>
<feature type="chain" id="PRO_5045922686" description="Alkaline phosphatase" evidence="1">
    <location>
        <begin position="29"/>
        <end position="792"/>
    </location>
</feature>
<sequence>MHGSARLTRLAGTAAALGLFTLAAPAGAAVPVFTPAGPLFTDVSPEAISVSPDGRTVATATPATGIALVDITDPAALRVKASVETDQTALAFTKDGRYLLVVDQQLDPEHPGGPDARNLRILDAGTLAEVRRIAIPSGDSVDVSPDGQYAAIADEQDRGFNDGSVIVLDMLGRDVADWTTRKIALPARDDERWFKPLDVTLKLQPEHVDVREDNVALVSVQDQNAFALVDLVSGAVQRLIDAGSTDTTTYKERRQFGPWDWTAPAKAPRMPDGVAWLPDGTHFLAANEGEKDFFSDGVRAIDSGAVTRKFGGRGYGIYNAETGALVYDSGLAGERETARRGFYPTSDAGDAGHQYEGAAVARFGESLLGFVVSERGNQLHILDLADPAAPKLLQILTTGERPEYVVPIPERNLVLASGESGGLSVFKVAAPGAHAVIPVVPEDRSFEFELTYGFGGNPKSMTYDDGRILFPTDNGVLSVDPDDPRGPNARTVGSHAGDAVPDGAGGYWLRSTEGPLTRVNRAGETVLERADAGTFGGTRIGDRTYNPAFGSVDVYELSTGTSLGAFTLEIPERNPYVQDTEATPGGDLLFAVRVPEQQAIEVYVLRDPETVTIGSTVKPELLQTLSLGAYSLRRDLDAWLRLAVSPEGRVFIGHMDNAFQELDERLPAYQTSAETPVGGTVPATLSLAVGTPDPLGPFVPGVERLYETTAAATVTSTAGDATLSVGEPGHLVNGAFKLPEPLEVALSKSIWDGPVSNEQVTVGFKQFVKATDALRTGRYSKTVTFTLSTTQP</sequence>
<dbReference type="Proteomes" id="UP001147700">
    <property type="component" value="Unassembled WGS sequence"/>
</dbReference>
<name>A0ABT4RJJ4_9ACTN</name>
<keyword evidence="3" id="KW-1185">Reference proteome</keyword>
<dbReference type="InterPro" id="IPR015943">
    <property type="entry name" value="WD40/YVTN_repeat-like_dom_sf"/>
</dbReference>
<dbReference type="SUPFAM" id="SSF75011">
    <property type="entry name" value="3-carboxy-cis,cis-mucoante lactonizing enzyme"/>
    <property type="match status" value="1"/>
</dbReference>
<protein>
    <recommendedName>
        <fullName evidence="4">Alkaline phosphatase</fullName>
    </recommendedName>
</protein>
<proteinExistence type="predicted"/>
<accession>A0ABT4RJJ4</accession>
<dbReference type="Gene3D" id="2.130.10.10">
    <property type="entry name" value="YVTN repeat-like/Quinoprotein amine dehydrogenase"/>
    <property type="match status" value="1"/>
</dbReference>
<keyword evidence="1" id="KW-0732">Signal</keyword>
<dbReference type="PANTHER" id="PTHR46928">
    <property type="entry name" value="MESENCHYME-SPECIFIC CELL SURFACE GLYCOPROTEIN"/>
    <property type="match status" value="1"/>
</dbReference>
<dbReference type="EMBL" id="JAPCID010000018">
    <property type="protein sequence ID" value="MDA0138714.1"/>
    <property type="molecule type" value="Genomic_DNA"/>
</dbReference>